<evidence type="ECO:0000313" key="2">
    <source>
        <dbReference type="EMBL" id="SCU74637.1"/>
    </source>
</evidence>
<evidence type="ECO:0000256" key="1">
    <source>
        <dbReference type="SAM" id="MobiDB-lite"/>
    </source>
</evidence>
<name>A0A1K0IBH7_CUPNE</name>
<feature type="compositionally biased region" description="Basic and acidic residues" evidence="1">
    <location>
        <begin position="114"/>
        <end position="125"/>
    </location>
</feature>
<accession>A0A1K0IBH7</accession>
<dbReference type="EMBL" id="FMSH01000105">
    <property type="protein sequence ID" value="SCU74637.1"/>
    <property type="molecule type" value="Genomic_DNA"/>
</dbReference>
<reference evidence="2" key="1">
    <citation type="submission" date="2016-09" db="EMBL/GenBank/DDBJ databases">
        <authorList>
            <person name="Capua I."/>
            <person name="De Benedictis P."/>
            <person name="Joannis T."/>
            <person name="Lombin L.H."/>
            <person name="Cattoli G."/>
        </authorList>
    </citation>
    <scope>NUCLEOTIDE SEQUENCE</scope>
    <source>
        <strain evidence="2">B9</strain>
    </source>
</reference>
<dbReference type="AlphaFoldDB" id="A0A1K0IBH7"/>
<feature type="region of interest" description="Disordered" evidence="1">
    <location>
        <begin position="62"/>
        <end position="161"/>
    </location>
</feature>
<sequence>MSVATTTTCLRSISTWCGPNTPRRAWRLRAQRCGRRGRCRIDAAEGGRRMCGRLRSLPSDTSPWQFLPRISDPSDLPADPGSIALAGRHFPPRRPTQPFRSGIRRRLYATGQQDRSHNPEVKSNEKNSNAGSPAVGHRAAGRLWRRRGRRNDHTGGTNATV</sequence>
<feature type="compositionally biased region" description="Basic residues" evidence="1">
    <location>
        <begin position="139"/>
        <end position="150"/>
    </location>
</feature>
<protein>
    <submittedName>
        <fullName evidence="2">Uncharacterized protein</fullName>
    </submittedName>
</protein>
<gene>
    <name evidence="2" type="ORF">CNECB9_1930004</name>
</gene>
<proteinExistence type="predicted"/>
<organism evidence="2">
    <name type="scientific">Cupriavidus necator</name>
    <name type="common">Alcaligenes eutrophus</name>
    <name type="synonym">Ralstonia eutropha</name>
    <dbReference type="NCBI Taxonomy" id="106590"/>
    <lineage>
        <taxon>Bacteria</taxon>
        <taxon>Pseudomonadati</taxon>
        <taxon>Pseudomonadota</taxon>
        <taxon>Betaproteobacteria</taxon>
        <taxon>Burkholderiales</taxon>
        <taxon>Burkholderiaceae</taxon>
        <taxon>Cupriavidus</taxon>
    </lineage>
</organism>